<evidence type="ECO:0000256" key="1">
    <source>
        <dbReference type="ARBA" id="ARBA00023015"/>
    </source>
</evidence>
<proteinExistence type="predicted"/>
<dbReference type="PANTHER" id="PTHR30185">
    <property type="entry name" value="CRYPTIC BETA-GLUCOSIDE BGL OPERON ANTITERMINATOR"/>
    <property type="match status" value="1"/>
</dbReference>
<keyword evidence="1" id="KW-0805">Transcription regulation</keyword>
<feature type="domain" description="Mga helix-turn-helix" evidence="3">
    <location>
        <begin position="98"/>
        <end position="164"/>
    </location>
</feature>
<dbReference type="OrthoDB" id="3175596at2"/>
<dbReference type="Pfam" id="PF05043">
    <property type="entry name" value="Mga"/>
    <property type="match status" value="1"/>
</dbReference>
<gene>
    <name evidence="5" type="ORF">DXA38_19785</name>
</gene>
<protein>
    <submittedName>
        <fullName evidence="5">HTH domain-containing protein</fullName>
    </submittedName>
</protein>
<organism evidence="5 6">
    <name type="scientific">Clostridium innocuum</name>
    <dbReference type="NCBI Taxonomy" id="1522"/>
    <lineage>
        <taxon>Bacteria</taxon>
        <taxon>Bacillati</taxon>
        <taxon>Bacillota</taxon>
        <taxon>Clostridia</taxon>
        <taxon>Eubacteriales</taxon>
        <taxon>Clostridiaceae</taxon>
        <taxon>Clostridium</taxon>
    </lineage>
</organism>
<reference evidence="5 6" key="1">
    <citation type="submission" date="2018-08" db="EMBL/GenBank/DDBJ databases">
        <title>A genome reference for cultivated species of the human gut microbiota.</title>
        <authorList>
            <person name="Zou Y."/>
            <person name="Xue W."/>
            <person name="Luo G."/>
        </authorList>
    </citation>
    <scope>NUCLEOTIDE SEQUENCE [LARGE SCALE GENOMIC DNA]</scope>
    <source>
        <strain evidence="5 6">OF01-2LB</strain>
    </source>
</reference>
<evidence type="ECO:0000259" key="4">
    <source>
        <dbReference type="Pfam" id="PF08279"/>
    </source>
</evidence>
<dbReference type="RefSeq" id="WP_117444690.1">
    <property type="nucleotide sequence ID" value="NZ_JAJFEN010000044.1"/>
</dbReference>
<comment type="caution">
    <text evidence="5">The sequence shown here is derived from an EMBL/GenBank/DDBJ whole genome shotgun (WGS) entry which is preliminary data.</text>
</comment>
<evidence type="ECO:0000259" key="3">
    <source>
        <dbReference type="Pfam" id="PF05043"/>
    </source>
</evidence>
<name>A0A3E2VI66_CLOIN</name>
<evidence type="ECO:0000313" key="6">
    <source>
        <dbReference type="Proteomes" id="UP000260025"/>
    </source>
</evidence>
<evidence type="ECO:0000313" key="5">
    <source>
        <dbReference type="EMBL" id="RGC10357.1"/>
    </source>
</evidence>
<keyword evidence="2" id="KW-0804">Transcription</keyword>
<dbReference type="InterPro" id="IPR013196">
    <property type="entry name" value="HTH_11"/>
</dbReference>
<dbReference type="PANTHER" id="PTHR30185:SF18">
    <property type="entry name" value="TRANSCRIPTIONAL REGULATOR MTLR"/>
    <property type="match status" value="1"/>
</dbReference>
<dbReference type="AlphaFoldDB" id="A0A3E2VI66"/>
<dbReference type="Pfam" id="PF08279">
    <property type="entry name" value="HTH_11"/>
    <property type="match status" value="1"/>
</dbReference>
<dbReference type="InterPro" id="IPR036390">
    <property type="entry name" value="WH_DNA-bd_sf"/>
</dbReference>
<dbReference type="InterPro" id="IPR036388">
    <property type="entry name" value="WH-like_DNA-bd_sf"/>
</dbReference>
<dbReference type="InterPro" id="IPR007737">
    <property type="entry name" value="Mga_HTH"/>
</dbReference>
<feature type="domain" description="Helix-turn-helix type 11" evidence="4">
    <location>
        <begin position="4"/>
        <end position="64"/>
    </location>
</feature>
<accession>A0A3E2VI66</accession>
<dbReference type="Proteomes" id="UP000260025">
    <property type="component" value="Unassembled WGS sequence"/>
</dbReference>
<dbReference type="Gene3D" id="1.10.10.10">
    <property type="entry name" value="Winged helix-like DNA-binding domain superfamily/Winged helix DNA-binding domain"/>
    <property type="match status" value="1"/>
</dbReference>
<evidence type="ECO:0000256" key="2">
    <source>
        <dbReference type="ARBA" id="ARBA00023163"/>
    </source>
</evidence>
<dbReference type="InterPro" id="IPR050661">
    <property type="entry name" value="BglG_antiterminators"/>
</dbReference>
<sequence length="595" mass="71247">MNQRQRKLLLYLLSQKHYQPIQELCEEFGFSEKTIRNDIKTINTYLHMNKVTSRIQTKRGSGVRMYLEEQEEEYVRYLLESRVLEIKPDLDRFYHGMIYLLFHQESYTMDTLADELYTNRLQLKEDLLCWESMLRIFHLNITRGAHLHVAGEERQIRLFVLYYFYQRADKAMMMSIEPVFLQEHQSLFRTILRLYEDAYGYRFTANALHHFSIYLGIMMKRIQMGCGLQEQQPYAGNRRVHTLLQDYFHVDVNGGEMRFLEQLIESGARQWNRSMLHQFELHEETRQLSARFFALLKQEYHGELDEELPVLFSILLQTAMIRKRHAMRVLHYNDTQVKYDSMAEFLSVMRLFHKDEKLRGLQLYESEYTRLSMLLLPYFHQLDKQVRFRAGLIVNCSLELAYYGRMRISEALPNIDIVRILTEDEIDAARFEVDFFITFDYLHKQVPNVEISSIIQDSDIQKLQLYLKQLRQQRSALQPIPLSAHVHHAVDEDALVSYLFQRFHEHCRTVSYEEFTAMLPMHRLLLRDCMLVVLYDERISESFVSMLELKNQLYIEGKGIRQACLAGFVHTSYEHLQEQLMQLKEHLRKQLPHLT</sequence>
<dbReference type="EMBL" id="QVEV01000045">
    <property type="protein sequence ID" value="RGC10357.1"/>
    <property type="molecule type" value="Genomic_DNA"/>
</dbReference>
<dbReference type="SUPFAM" id="SSF46785">
    <property type="entry name" value="Winged helix' DNA-binding domain"/>
    <property type="match status" value="1"/>
</dbReference>